<name>A0A087SHH4_AUXPR</name>
<reference evidence="3" key="3">
    <citation type="submission" date="2018-10" db="EMBL/GenBank/DDBJ databases">
        <authorList>
            <person name="Hovde B."/>
            <person name="Zhang X."/>
        </authorList>
    </citation>
    <scope>NUCLEOTIDE SEQUENCE [LARGE SCALE GENOMIC DNA]</scope>
    <source>
        <strain evidence="3">UTEX 25</strain>
    </source>
</reference>
<dbReference type="EMBL" id="QOKY01000195">
    <property type="protein sequence ID" value="RMZ53733.1"/>
    <property type="molecule type" value="Genomic_DNA"/>
</dbReference>
<gene>
    <name evidence="3" type="ORF">APUTEX25_003872</name>
    <name evidence="2" type="ORF">F751_6133</name>
</gene>
<keyword evidence="4" id="KW-1185">Reference proteome</keyword>
<dbReference type="KEGG" id="apro:F751_6133"/>
<proteinExistence type="predicted"/>
<evidence type="ECO:0000313" key="2">
    <source>
        <dbReference type="EMBL" id="KFM25178.1"/>
    </source>
</evidence>
<dbReference type="GeneID" id="23617524"/>
<evidence type="ECO:0000313" key="5">
    <source>
        <dbReference type="Proteomes" id="UP000279271"/>
    </source>
</evidence>
<dbReference type="Proteomes" id="UP000028924">
    <property type="component" value="Unassembled WGS sequence"/>
</dbReference>
<reference evidence="3" key="4">
    <citation type="submission" date="2018-11" db="EMBL/GenBank/DDBJ databases">
        <title>Characterization of plant carbon substrate utilization by Auxenochlorella protothecoides.</title>
        <authorList>
            <person name="Vogler B.W."/>
            <person name="Starkenburg S.R."/>
            <person name="Sudasinghe N."/>
            <person name="Schambach J.Y."/>
            <person name="Rollin J.A."/>
            <person name="Pattathil S."/>
            <person name="Barry A.N."/>
        </authorList>
    </citation>
    <scope>NUCLEOTIDE SEQUENCE [LARGE SCALE GENOMIC DNA]</scope>
    <source>
        <strain evidence="3">UTEX 25</strain>
    </source>
</reference>
<reference evidence="5" key="2">
    <citation type="journal article" date="2018" name="Algal Res.">
        <title>Characterization of plant carbon substrate utilization by Auxenochlorella protothecoides.</title>
        <authorList>
            <person name="Vogler B.W."/>
            <person name="Starkenburg S.R."/>
            <person name="Sudasinghe N."/>
            <person name="Schambach J.Y."/>
            <person name="Rollin J.A."/>
            <person name="Pattathil S."/>
            <person name="Barry A.N."/>
        </authorList>
    </citation>
    <scope>NUCLEOTIDE SEQUENCE [LARGE SCALE GENOMIC DNA]</scope>
    <source>
        <strain evidence="5">UTEX 25</strain>
    </source>
</reference>
<evidence type="ECO:0000256" key="1">
    <source>
        <dbReference type="SAM" id="MobiDB-lite"/>
    </source>
</evidence>
<protein>
    <submittedName>
        <fullName evidence="2">Uncharacterized protein</fullName>
    </submittedName>
</protein>
<dbReference type="RefSeq" id="XP_011398069.1">
    <property type="nucleotide sequence ID" value="XM_011399767.1"/>
</dbReference>
<evidence type="ECO:0000313" key="4">
    <source>
        <dbReference type="Proteomes" id="UP000028924"/>
    </source>
</evidence>
<evidence type="ECO:0000313" key="3">
    <source>
        <dbReference type="EMBL" id="RMZ53733.1"/>
    </source>
</evidence>
<organism evidence="2 4">
    <name type="scientific">Auxenochlorella protothecoides</name>
    <name type="common">Green microalga</name>
    <name type="synonym">Chlorella protothecoides</name>
    <dbReference type="NCBI Taxonomy" id="3075"/>
    <lineage>
        <taxon>Eukaryota</taxon>
        <taxon>Viridiplantae</taxon>
        <taxon>Chlorophyta</taxon>
        <taxon>core chlorophytes</taxon>
        <taxon>Trebouxiophyceae</taxon>
        <taxon>Chlorellales</taxon>
        <taxon>Chlorellaceae</taxon>
        <taxon>Auxenochlorella</taxon>
    </lineage>
</organism>
<reference evidence="2 4" key="1">
    <citation type="journal article" date="2014" name="BMC Genomics">
        <title>Oil accumulation mechanisms of the oleaginous microalga Chlorella protothecoides revealed through its genome, transcriptomes, and proteomes.</title>
        <authorList>
            <person name="Gao C."/>
            <person name="Wang Y."/>
            <person name="Shen Y."/>
            <person name="Yan D."/>
            <person name="He X."/>
            <person name="Dai J."/>
            <person name="Wu Q."/>
        </authorList>
    </citation>
    <scope>NUCLEOTIDE SEQUENCE [LARGE SCALE GENOMIC DNA]</scope>
    <source>
        <strain evidence="2 4">0710</strain>
    </source>
</reference>
<accession>A0A087SHH4</accession>
<dbReference type="AlphaFoldDB" id="A0A087SHH4"/>
<dbReference type="EMBL" id="KL662112">
    <property type="protein sequence ID" value="KFM25178.1"/>
    <property type="molecule type" value="Genomic_DNA"/>
</dbReference>
<feature type="region of interest" description="Disordered" evidence="1">
    <location>
        <begin position="161"/>
        <end position="182"/>
    </location>
</feature>
<dbReference type="Proteomes" id="UP000279271">
    <property type="component" value="Unassembled WGS sequence"/>
</dbReference>
<sequence>MMSLESLQRQVDTSLSHLSEVPRSDLASFLAVQREGFIASHREQMREWDALLGCEQEPGVSGSQPEDSKDTTPFGVSLRSLESRVTAMGGIPALGAGLVLPRMTPRNASSLAATASPAAVEVARARAAGGDSAPTPLLKTRLGGQPGGEAGTPSPFAVKLRPAGVGLPAPEERTGLQKPDLQADFAAAMQRRRAAQEAAAQ</sequence>